<name>A0AAU8LZ54_9BACT</name>
<reference evidence="1" key="2">
    <citation type="submission" date="2024-06" db="EMBL/GenBank/DDBJ databases">
        <authorList>
            <person name="Plum-Jensen L.E."/>
            <person name="Schramm A."/>
            <person name="Marshall I.P.G."/>
        </authorList>
    </citation>
    <scope>NUCLEOTIDE SEQUENCE</scope>
    <source>
        <strain evidence="1">Rat1</strain>
    </source>
</reference>
<evidence type="ECO:0000313" key="1">
    <source>
        <dbReference type="EMBL" id="XCN74176.1"/>
    </source>
</evidence>
<gene>
    <name evidence="1" type="ORF">Q3M24_05340</name>
</gene>
<proteinExistence type="predicted"/>
<protein>
    <submittedName>
        <fullName evidence="1">Uncharacterized protein</fullName>
    </submittedName>
</protein>
<dbReference type="EMBL" id="CP159373">
    <property type="protein sequence ID" value="XCN74176.1"/>
    <property type="molecule type" value="Genomic_DNA"/>
</dbReference>
<accession>A0AAU8LZ54</accession>
<dbReference type="KEGG" id="eaj:Q3M24_05340"/>
<dbReference type="AlphaFoldDB" id="A0AAU8LZ54"/>
<organism evidence="1">
    <name type="scientific">Candidatus Electrothrix aestuarii</name>
    <dbReference type="NCBI Taxonomy" id="3062594"/>
    <lineage>
        <taxon>Bacteria</taxon>
        <taxon>Pseudomonadati</taxon>
        <taxon>Thermodesulfobacteriota</taxon>
        <taxon>Desulfobulbia</taxon>
        <taxon>Desulfobulbales</taxon>
        <taxon>Desulfobulbaceae</taxon>
        <taxon>Candidatus Electrothrix</taxon>
    </lineage>
</organism>
<sequence length="444" mass="51545">MKTLLTRIQEIFPLPEETIIPFQEAETCYRAGAYRAALLFSYIGWGLALRARLLRSACPAGINSKQWQKNLAKLRREDSWDHEVFDLVQQQKPAPVFLVSEDLRHQVRYWKDRRNDCAHFKTNEIDHSHVESFWQFIFSNLGKFVPNGSTASLQNEIILYFDLNVTPPDTPLDPIIERIPYCVDTDELVKFFEGVVTGISSIFDEDYRINRLVNRVLDTVIRVTNDSTVNALKDFLVTSENCLVNFLREFPQHVILLEQNPQTVRCLWRKHLFSGFSGYHNDMKVFVALLRADLIPQEEKAEANSKAFPYVREDSLSLEDELTLKQNDFFADVFQKIGRLGAGTSIGIVEKNRWVEGNIKIICWYLESHEISVQTVRMMCVLYDQEKRLHELLHEDGSEPEMSAGLYMFFKSNPSKRQEIEKIAQHEKLTLPEAIFGEVDREES</sequence>
<reference evidence="1" key="1">
    <citation type="journal article" date="2024" name="Syst. Appl. Microbiol.">
        <title>First single-strain enrichments of Electrothrix cable bacteria, description of E. aestuarii sp. nov. and E. rattekaaiensis sp. nov., and proposal of a cable bacteria taxonomy following the rules of the SeqCode.</title>
        <authorList>
            <person name="Plum-Jensen L.E."/>
            <person name="Schramm A."/>
            <person name="Marshall I.P.G."/>
        </authorList>
    </citation>
    <scope>NUCLEOTIDE SEQUENCE</scope>
    <source>
        <strain evidence="1">Rat1</strain>
    </source>
</reference>